<dbReference type="Pfam" id="PF13699">
    <property type="entry name" value="eCIS_core"/>
    <property type="match status" value="1"/>
</dbReference>
<sequence>MQAFQKLNNVPQQNNAEPDSVSFAKKEGQKAKSGAVYKGVKPINLLLESGSNNLQGQNMRSTVQPITLQRKCSCGGECQDCKKDKEEKEAINISLQKKGNGAPVTGQSNIPRVVHDVIQSSGSPLDATSRAYMETRLKHNFGNVKIHSDSRAALSAKAVHARAYTVGNNIVFANGKADISSIEGRRLMAHELTHVVQQSKGGAPPGIDQNPDLERDANDAANKVANGDTAARIKGSSGTGIARDPAPGEVYYEVKFPDGVKRLTAAEFEAQKAAAIRRLRIDLKLVADLAENGRNSQVDMLKDYHGGVESFTDILKKPKALIGIAADMKAGVTPPYIGMWAHAKNASAQGMAALDRGDLATGARMLRLADSQYRSSMQEWNQYREATIGGAEGVASNLETIRDVSFAIALVAGAVVAAPVIAAGVGTLGATGALATGLTAVGTATTTGALGVGLGGGSAAIASYANTGKVDKKAVAHDAAKFGKQGFVTGLTVGLGTAVGATGKAAQLAQPLVQQSLRRCLTEAGINVTGELTTAALDKLIPEEKDNKAGAEQAPKPKVPPVVSAAITGCVSGALGVPIGKIGDAAVKKGTEVAVGAGVGYAGARLSGQDNTQALIAAAQATGTHLAVSGAQQKGRPPAPGKKPVATEPNATLPKAGAVAEDALPGKATAVKPKATGEAPKPAAHAEEKIPGQKKVTGLEDVAPAIMKEDAVAKQPLENGHEVVVTKQGVGICSPSPCPVIHLEYAKELADNPKLKGYNDKLQALRKTNPKEAAKAAKLLITLLEEQRAGAIAVAKPTSKKGGRFANDPDLAKGIADEQKVAGVDVPESDKSLSDLDNVKSRRAKKQEKVTHSADLGVAEGKIKAEEHGLTHLFDNPRGMEHNVPGLDSIYKDKAGNIVIVEFKGGGAKRSEGQMSKEWIKRKIEFLEKHPDLKDLSLTKDLRKAFDSGKIAGRTYSTPLDPITGQVLDTVVEDHGFY</sequence>
<evidence type="ECO:0000313" key="5">
    <source>
        <dbReference type="Proteomes" id="UP001247620"/>
    </source>
</evidence>
<feature type="compositionally biased region" description="Basic and acidic residues" evidence="1">
    <location>
        <begin position="828"/>
        <end position="840"/>
    </location>
</feature>
<feature type="region of interest" description="Disordered" evidence="1">
    <location>
        <begin position="1"/>
        <end position="28"/>
    </location>
</feature>
<dbReference type="RefSeq" id="WP_310092072.1">
    <property type="nucleotide sequence ID" value="NZ_JAVDUU010000001.1"/>
</dbReference>
<dbReference type="Proteomes" id="UP001247620">
    <property type="component" value="Unassembled WGS sequence"/>
</dbReference>
<name>A0ABU1T681_9SPHI</name>
<reference evidence="4 5" key="1">
    <citation type="submission" date="2023-07" db="EMBL/GenBank/DDBJ databases">
        <title>Sorghum-associated microbial communities from plants grown in Nebraska, USA.</title>
        <authorList>
            <person name="Schachtman D."/>
        </authorList>
    </citation>
    <scope>NUCLEOTIDE SEQUENCE [LARGE SCALE GENOMIC DNA]</scope>
    <source>
        <strain evidence="4 5">3262</strain>
    </source>
</reference>
<comment type="caution">
    <text evidence="4">The sequence shown here is derived from an EMBL/GenBank/DDBJ whole genome shotgun (WGS) entry which is preliminary data.</text>
</comment>
<feature type="region of interest" description="Disordered" evidence="1">
    <location>
        <begin position="670"/>
        <end position="693"/>
    </location>
</feature>
<gene>
    <name evidence="4" type="ORF">J2W55_000727</name>
</gene>
<evidence type="ECO:0000259" key="2">
    <source>
        <dbReference type="Pfam" id="PF13699"/>
    </source>
</evidence>
<feature type="region of interest" description="Disordered" evidence="1">
    <location>
        <begin position="628"/>
        <end position="650"/>
    </location>
</feature>
<feature type="compositionally biased region" description="Polar residues" evidence="1">
    <location>
        <begin position="1"/>
        <end position="17"/>
    </location>
</feature>
<dbReference type="InterPro" id="IPR025295">
    <property type="entry name" value="eCIS_core_dom"/>
</dbReference>
<evidence type="ECO:0000259" key="3">
    <source>
        <dbReference type="Pfam" id="PF15500"/>
    </source>
</evidence>
<accession>A0ABU1T681</accession>
<feature type="region of interest" description="Disordered" evidence="1">
    <location>
        <begin position="824"/>
        <end position="852"/>
    </location>
</feature>
<dbReference type="InterPro" id="IPR029137">
    <property type="entry name" value="Ntox1"/>
</dbReference>
<organism evidence="4 5">
    <name type="scientific">Mucilaginibacter pocheonensis</name>
    <dbReference type="NCBI Taxonomy" id="398050"/>
    <lineage>
        <taxon>Bacteria</taxon>
        <taxon>Pseudomonadati</taxon>
        <taxon>Bacteroidota</taxon>
        <taxon>Sphingobacteriia</taxon>
        <taxon>Sphingobacteriales</taxon>
        <taxon>Sphingobacteriaceae</taxon>
        <taxon>Mucilaginibacter</taxon>
    </lineage>
</organism>
<proteinExistence type="predicted"/>
<keyword evidence="5" id="KW-1185">Reference proteome</keyword>
<dbReference type="Pfam" id="PF15500">
    <property type="entry name" value="Ntox1"/>
    <property type="match status" value="1"/>
</dbReference>
<evidence type="ECO:0008006" key="6">
    <source>
        <dbReference type="Google" id="ProtNLM"/>
    </source>
</evidence>
<feature type="domain" description="eCIS core" evidence="2">
    <location>
        <begin position="124"/>
        <end position="201"/>
    </location>
</feature>
<feature type="domain" description="Putative RNase-like toxin toxin1" evidence="3">
    <location>
        <begin position="708"/>
        <end position="797"/>
    </location>
</feature>
<evidence type="ECO:0000256" key="1">
    <source>
        <dbReference type="SAM" id="MobiDB-lite"/>
    </source>
</evidence>
<dbReference type="EMBL" id="JAVDUU010000001">
    <property type="protein sequence ID" value="MDR6940899.1"/>
    <property type="molecule type" value="Genomic_DNA"/>
</dbReference>
<protein>
    <recommendedName>
        <fullName evidence="6">DUF4157 domain-containing protein</fullName>
    </recommendedName>
</protein>
<evidence type="ECO:0000313" key="4">
    <source>
        <dbReference type="EMBL" id="MDR6940899.1"/>
    </source>
</evidence>